<feature type="compositionally biased region" description="Pro residues" evidence="5">
    <location>
        <begin position="1369"/>
        <end position="1379"/>
    </location>
</feature>
<dbReference type="GO" id="GO:0008270">
    <property type="term" value="F:zinc ion binding"/>
    <property type="evidence" value="ECO:0007669"/>
    <property type="project" value="UniProtKB-KW"/>
</dbReference>
<dbReference type="InterPro" id="IPR007527">
    <property type="entry name" value="Znf_SWIM"/>
</dbReference>
<keyword evidence="9" id="KW-1185">Reference proteome</keyword>
<gene>
    <name evidence="8" type="ORF">QYE76_049160</name>
</gene>
<dbReference type="PANTHER" id="PTHR46033">
    <property type="entry name" value="PROTEIN MAIN-LIKE 2"/>
    <property type="match status" value="1"/>
</dbReference>
<dbReference type="InterPro" id="IPR036875">
    <property type="entry name" value="Znf_CCHC_sf"/>
</dbReference>
<feature type="compositionally biased region" description="Polar residues" evidence="5">
    <location>
        <begin position="1505"/>
        <end position="1521"/>
    </location>
</feature>
<feature type="compositionally biased region" description="Basic and acidic residues" evidence="5">
    <location>
        <begin position="10"/>
        <end position="19"/>
    </location>
</feature>
<dbReference type="EMBL" id="JAUUTY010000003">
    <property type="protein sequence ID" value="KAK1661001.1"/>
    <property type="molecule type" value="Genomic_DNA"/>
</dbReference>
<dbReference type="GO" id="GO:0003676">
    <property type="term" value="F:nucleic acid binding"/>
    <property type="evidence" value="ECO:0007669"/>
    <property type="project" value="InterPro"/>
</dbReference>
<evidence type="ECO:0000256" key="3">
    <source>
        <dbReference type="ARBA" id="ARBA00022833"/>
    </source>
</evidence>
<feature type="region of interest" description="Disordered" evidence="5">
    <location>
        <begin position="267"/>
        <end position="364"/>
    </location>
</feature>
<dbReference type="Pfam" id="PF03108">
    <property type="entry name" value="DBD_Tnp_Mut"/>
    <property type="match status" value="1"/>
</dbReference>
<keyword evidence="3" id="KW-0862">Zinc</keyword>
<evidence type="ECO:0000256" key="4">
    <source>
        <dbReference type="PROSITE-ProRule" id="PRU00325"/>
    </source>
</evidence>
<dbReference type="SUPFAM" id="SSF57756">
    <property type="entry name" value="Retrovirus zinc finger-like domains"/>
    <property type="match status" value="1"/>
</dbReference>
<feature type="compositionally biased region" description="Acidic residues" evidence="5">
    <location>
        <begin position="331"/>
        <end position="353"/>
    </location>
</feature>
<accession>A0AAD8WGL7</accession>
<evidence type="ECO:0000259" key="6">
    <source>
        <dbReference type="PROSITE" id="PS50181"/>
    </source>
</evidence>
<dbReference type="InterPro" id="IPR036047">
    <property type="entry name" value="F-box-like_dom_sf"/>
</dbReference>
<comment type="caution">
    <text evidence="8">The sequence shown here is derived from an EMBL/GenBank/DDBJ whole genome shotgun (WGS) entry which is preliminary data.</text>
</comment>
<evidence type="ECO:0000256" key="1">
    <source>
        <dbReference type="ARBA" id="ARBA00022723"/>
    </source>
</evidence>
<dbReference type="Pfam" id="PF10536">
    <property type="entry name" value="PMD"/>
    <property type="match status" value="1"/>
</dbReference>
<dbReference type="Proteomes" id="UP001231189">
    <property type="component" value="Unassembled WGS sequence"/>
</dbReference>
<name>A0AAD8WGL7_LOLMU</name>
<proteinExistence type="predicted"/>
<feature type="region of interest" description="Disordered" evidence="5">
    <location>
        <begin position="1369"/>
        <end position="1402"/>
    </location>
</feature>
<feature type="compositionally biased region" description="Polar residues" evidence="5">
    <location>
        <begin position="1414"/>
        <end position="1431"/>
    </location>
</feature>
<feature type="compositionally biased region" description="Polar residues" evidence="5">
    <location>
        <begin position="1462"/>
        <end position="1471"/>
    </location>
</feature>
<organism evidence="8 9">
    <name type="scientific">Lolium multiflorum</name>
    <name type="common">Italian ryegrass</name>
    <name type="synonym">Lolium perenne subsp. multiflorum</name>
    <dbReference type="NCBI Taxonomy" id="4521"/>
    <lineage>
        <taxon>Eukaryota</taxon>
        <taxon>Viridiplantae</taxon>
        <taxon>Streptophyta</taxon>
        <taxon>Embryophyta</taxon>
        <taxon>Tracheophyta</taxon>
        <taxon>Spermatophyta</taxon>
        <taxon>Magnoliopsida</taxon>
        <taxon>Liliopsida</taxon>
        <taxon>Poales</taxon>
        <taxon>Poaceae</taxon>
        <taxon>BOP clade</taxon>
        <taxon>Pooideae</taxon>
        <taxon>Poodae</taxon>
        <taxon>Poeae</taxon>
        <taxon>Poeae Chloroplast Group 2 (Poeae type)</taxon>
        <taxon>Loliodinae</taxon>
        <taxon>Loliinae</taxon>
        <taxon>Lolium</taxon>
    </lineage>
</organism>
<sequence length="1591" mass="180321">MEAEPLNSRRRVEPDREEPPSSLDLISRLPDEMLHIIISLLPMISAVRTTLLSKRWRHLWRSVPLNLLVGDNDLISRLPDQILHIIISHLPTVSAVSTTLVSKRWRHLWHSVPLNLEIDDELAKQNHKRIAAVSSILAAHPGPARSVSIDPFRTTCKVDTTLDSWFRSSTLSCVENLRFDAGTVMRSFPLSAFRCAPTLRIVSISTCYLPEIHANSMLLFPQLKRLLLYDVYIYDTSKWVSWLKGSERRGTNPVALVLPVAKEVAPPEGGYSGGGGYESGQSSQAPGGGGGYEPEQSSHAEDVYSGQGDGYSGEDGEVDGDEENGYRQNQMEEEDTEGESDAGDSDESDDGEEVPIPGRWNHNFSSAMTINDGLDSNWEYHQNNVAVGAMFPSKRHMQDAIIKWAMASQRQLRTTVSSGKYLTMECVDINCPGRVHGYVPKYDTTWRVSDFVPHSCELASIRNDHCNLSSNLIARLLYTEIVEGQAMRVNAIQKNVKKHHFYTISYGKAWRAKQRAMEMRFGSFRDAYDAVVRLLQTLQARNPDTYVNIQDMFLPEFPSYREFTKQQVVQRKAARDANIAAHMQAVAAGTTAVEAPVYEAPQGLCDLPGFDPPGTRRRQGRQIKNFEQWIEHEPTERWSLLHDTHGARYGVMTTNLAESYNFVLRGNRALPLTAIVEGIFMGTVKYYRERREKARMHMVNKPATPYCSKIMEYMHKKKEKAKHLAVVQIGNVERRFEVRLPTDRFGCGNPQRTHDVKIGNEEWPTCECTCNKPKLLHLPCSHVLAVCGVLGMSEISFVSPYYLKEAVLNTWTGELEGFRSMGNFNTVNPGDRRYIPDPTLLRTGIGRRPSQRIRNDMDESEAGGPTRQCFLCNQFGHWDTNCTTFGTGPAGRGQREMAGRSLLSRDVEKAHRAAKLEASPNSLPTLVTRGANQNWQIHPGWVQRLKWAGLLPFARLVEATMSEVIGERVGTPIKRLQYDHSLLTSLVDRWRPETHTFHFRWGEMAPTLQDVSYLLGLPLAGRAIGPLAEPVDWDLQMPARFEGIRVGQPDFLCEDHGPKCDWLLNFEVSQFTTPMSEAQITRSLEAYLMWLLGKVMFTENHQTTISRRYIPIAQEIAEATTADDIIPRSWGSAVLAATYRGLCNACTLVSPKSGLLGCPLLLQLWSWERFPIGRPDIDAERPFEANGFDDADRIDMPTFGILWTRRERRFARDQVRNCYPAFTEQFDVLDDRAVIWEPYTAAAVHARYPGGISILCYRDCAYWMTQSKIIFDVSVEVMAQQRIMRQFGSRQLVDPPPPIAPLPAYVHKYNRKGTSHSSTWWLQRVGSYVDEWLTATTHLWRHDEQFDPQEFEAYLQRYTAAARVRLIPPIDPAEAPPPSMYDMYPTQSTAGSRQHAGQMTSDLHDEVARYTRQVSSGPLLQPRDQQQQHTPSFDDFHGQQHGSRPRLTPTATPRPPPPEQAGGSSWQQQQHTPSFDDFHYYQQQAAFDEWQQQQAPFMGGGGYSQGYTQHTASNPSWGASDQDTEHMEYYSTQQNYVGMQTPPPLPTQETQYDPESGSWIPARNVRPPDRFGWTPRGTPPPRQPRLRRPPG</sequence>
<dbReference type="PANTHER" id="PTHR46033:SF78">
    <property type="entry name" value="OS06G0232700 PROTEIN"/>
    <property type="match status" value="1"/>
</dbReference>
<evidence type="ECO:0000256" key="5">
    <source>
        <dbReference type="SAM" id="MobiDB-lite"/>
    </source>
</evidence>
<keyword evidence="2 4" id="KW-0863">Zinc-finger</keyword>
<dbReference type="PROSITE" id="PS50966">
    <property type="entry name" value="ZF_SWIM"/>
    <property type="match status" value="1"/>
</dbReference>
<evidence type="ECO:0000256" key="2">
    <source>
        <dbReference type="ARBA" id="ARBA00022771"/>
    </source>
</evidence>
<dbReference type="SUPFAM" id="SSF81383">
    <property type="entry name" value="F-box domain"/>
    <property type="match status" value="2"/>
</dbReference>
<feature type="domain" description="F-box" evidence="6">
    <location>
        <begin position="72"/>
        <end position="108"/>
    </location>
</feature>
<feature type="domain" description="SWIM-type" evidence="7">
    <location>
        <begin position="754"/>
        <end position="791"/>
    </location>
</feature>
<feature type="region of interest" description="Disordered" evidence="5">
    <location>
        <begin position="1536"/>
        <end position="1591"/>
    </location>
</feature>
<feature type="compositionally biased region" description="Acidic residues" evidence="5">
    <location>
        <begin position="312"/>
        <end position="323"/>
    </location>
</feature>
<dbReference type="InterPro" id="IPR044824">
    <property type="entry name" value="MAIN-like"/>
</dbReference>
<dbReference type="SMART" id="SM00256">
    <property type="entry name" value="FBOX"/>
    <property type="match status" value="2"/>
</dbReference>
<feature type="region of interest" description="Disordered" evidence="5">
    <location>
        <begin position="1414"/>
        <end position="1471"/>
    </location>
</feature>
<feature type="domain" description="F-box" evidence="6">
    <location>
        <begin position="23"/>
        <end position="78"/>
    </location>
</feature>
<evidence type="ECO:0000313" key="8">
    <source>
        <dbReference type="EMBL" id="KAK1661001.1"/>
    </source>
</evidence>
<dbReference type="CDD" id="cd22160">
    <property type="entry name" value="F-box_AtFBL13-like"/>
    <property type="match status" value="2"/>
</dbReference>
<dbReference type="Gene3D" id="1.20.1280.50">
    <property type="match status" value="2"/>
</dbReference>
<dbReference type="InterPro" id="IPR019557">
    <property type="entry name" value="AminoTfrase-like_pln_mobile"/>
</dbReference>
<feature type="region of interest" description="Disordered" evidence="5">
    <location>
        <begin position="1497"/>
        <end position="1522"/>
    </location>
</feature>
<dbReference type="PROSITE" id="PS50181">
    <property type="entry name" value="FBOX"/>
    <property type="match status" value="2"/>
</dbReference>
<feature type="region of interest" description="Disordered" evidence="5">
    <location>
        <begin position="1"/>
        <end position="22"/>
    </location>
</feature>
<dbReference type="InterPro" id="IPR004332">
    <property type="entry name" value="Transposase_MuDR"/>
</dbReference>
<keyword evidence="1" id="KW-0479">Metal-binding</keyword>
<reference evidence="8" key="1">
    <citation type="submission" date="2023-07" db="EMBL/GenBank/DDBJ databases">
        <title>A chromosome-level genome assembly of Lolium multiflorum.</title>
        <authorList>
            <person name="Chen Y."/>
            <person name="Copetti D."/>
            <person name="Kolliker R."/>
            <person name="Studer B."/>
        </authorList>
    </citation>
    <scope>NUCLEOTIDE SEQUENCE</scope>
    <source>
        <strain evidence="8">02402/16</strain>
        <tissue evidence="8">Leaf</tissue>
    </source>
</reference>
<feature type="compositionally biased region" description="Polar residues" evidence="5">
    <location>
        <begin position="1385"/>
        <end position="1401"/>
    </location>
</feature>
<dbReference type="InterPro" id="IPR006564">
    <property type="entry name" value="Znf_PMZ"/>
</dbReference>
<evidence type="ECO:0000259" key="7">
    <source>
        <dbReference type="PROSITE" id="PS50966"/>
    </source>
</evidence>
<protein>
    <submittedName>
        <fullName evidence="8">Uncharacterized protein</fullName>
    </submittedName>
</protein>
<dbReference type="SMART" id="SM00575">
    <property type="entry name" value="ZnF_PMZ"/>
    <property type="match status" value="1"/>
</dbReference>
<dbReference type="GO" id="GO:0010073">
    <property type="term" value="P:meristem maintenance"/>
    <property type="evidence" value="ECO:0007669"/>
    <property type="project" value="InterPro"/>
</dbReference>
<dbReference type="InterPro" id="IPR053781">
    <property type="entry name" value="F-box_AtFBL13-like"/>
</dbReference>
<dbReference type="InterPro" id="IPR001810">
    <property type="entry name" value="F-box_dom"/>
</dbReference>
<dbReference type="Pfam" id="PF00646">
    <property type="entry name" value="F-box"/>
    <property type="match status" value="2"/>
</dbReference>
<evidence type="ECO:0000313" key="9">
    <source>
        <dbReference type="Proteomes" id="UP001231189"/>
    </source>
</evidence>